<organism evidence="2 3">
    <name type="scientific">Sphagnum troendelagicum</name>
    <dbReference type="NCBI Taxonomy" id="128251"/>
    <lineage>
        <taxon>Eukaryota</taxon>
        <taxon>Viridiplantae</taxon>
        <taxon>Streptophyta</taxon>
        <taxon>Embryophyta</taxon>
        <taxon>Bryophyta</taxon>
        <taxon>Sphagnophytina</taxon>
        <taxon>Sphagnopsida</taxon>
        <taxon>Sphagnales</taxon>
        <taxon>Sphagnaceae</taxon>
        <taxon>Sphagnum</taxon>
    </lineage>
</organism>
<sequence length="351" mass="39223">MEEGDVAITLDMDLVPGCWGGQRHYVPTTSGPISVVVCGDQDKPALLTYSDVGLNYVSCFGGLFSCPEAFSMLYHNFCIYHVDAPGHEVGAPEIPPNQRLLSVDDLADQVAEVLDFFGLEEVLGLGVTGGAYILTHFALKYTERTLGLILVSPLCQPPSWTEWIYNKAMINFLYFCGMSGFVKDALLHRYFSQEVLCAVGTGPEVMTTYCRHLDDVQSRNVMHYMQAIHQRVDLSDRLKKLKCRTLIIVGEQSPFHHEAMHISTQMHRRYNALIEVQACGSLVTEEQPHSMFVLMDLFLSGYSFYQRPVYYLSSTPTSPLSPPCVAPELLSPESLGLKLKPIKTRVTVPEE</sequence>
<dbReference type="InterPro" id="IPR029058">
    <property type="entry name" value="AB_hydrolase_fold"/>
</dbReference>
<proteinExistence type="inferred from homology"/>
<accession>A0ABP0V5B9</accession>
<protein>
    <submittedName>
        <fullName evidence="2">Uncharacterized protein</fullName>
    </submittedName>
</protein>
<evidence type="ECO:0000313" key="3">
    <source>
        <dbReference type="Proteomes" id="UP001497512"/>
    </source>
</evidence>
<name>A0ABP0V5B9_9BRYO</name>
<dbReference type="Pfam" id="PF03096">
    <property type="entry name" value="Ndr"/>
    <property type="match status" value="1"/>
</dbReference>
<evidence type="ECO:0000313" key="2">
    <source>
        <dbReference type="EMBL" id="CAK9237590.1"/>
    </source>
</evidence>
<dbReference type="InterPro" id="IPR004142">
    <property type="entry name" value="NDRG"/>
</dbReference>
<dbReference type="PANTHER" id="PTHR11034">
    <property type="entry name" value="N-MYC DOWNSTREAM REGULATED"/>
    <property type="match status" value="1"/>
</dbReference>
<reference evidence="2" key="1">
    <citation type="submission" date="2024-02" db="EMBL/GenBank/DDBJ databases">
        <authorList>
            <consortium name="ELIXIR-Norway"/>
            <consortium name="Elixir Norway"/>
        </authorList>
    </citation>
    <scope>NUCLEOTIDE SEQUENCE</scope>
</reference>
<dbReference type="Proteomes" id="UP001497512">
    <property type="component" value="Chromosome 9"/>
</dbReference>
<gene>
    <name evidence="2" type="ORF">CSSPTR1EN2_LOCUS23779</name>
</gene>
<dbReference type="Gene3D" id="3.40.50.1820">
    <property type="entry name" value="alpha/beta hydrolase"/>
    <property type="match status" value="1"/>
</dbReference>
<dbReference type="EMBL" id="OZ019901">
    <property type="protein sequence ID" value="CAK9237590.1"/>
    <property type="molecule type" value="Genomic_DNA"/>
</dbReference>
<dbReference type="SUPFAM" id="SSF53474">
    <property type="entry name" value="alpha/beta-Hydrolases"/>
    <property type="match status" value="1"/>
</dbReference>
<evidence type="ECO:0000256" key="1">
    <source>
        <dbReference type="ARBA" id="ARBA00005598"/>
    </source>
</evidence>
<keyword evidence="3" id="KW-1185">Reference proteome</keyword>
<comment type="similarity">
    <text evidence="1">Belongs to the NDRG family.</text>
</comment>